<protein>
    <recommendedName>
        <fullName evidence="2">Glycoside hydrolase family 2 catalytic domain-containing protein</fullName>
    </recommendedName>
</protein>
<dbReference type="EMBL" id="SMTG01000003">
    <property type="protein sequence ID" value="TDK31538.1"/>
    <property type="molecule type" value="Genomic_DNA"/>
</dbReference>
<dbReference type="Gene3D" id="2.60.40.10">
    <property type="entry name" value="Immunoglobulins"/>
    <property type="match status" value="1"/>
</dbReference>
<dbReference type="GO" id="GO:0004553">
    <property type="term" value="F:hydrolase activity, hydrolyzing O-glycosyl compounds"/>
    <property type="evidence" value="ECO:0007669"/>
    <property type="project" value="InterPro"/>
</dbReference>
<accession>A0A4R5U9Z8</accession>
<reference evidence="3 4" key="1">
    <citation type="submission" date="2019-03" db="EMBL/GenBank/DDBJ databases">
        <title>Luteimonas zhaokaii sp.nov., isolated from the rectal contents of Plateau pika in Yushu, Qinghai Province, China.</title>
        <authorList>
            <person name="Zhang G."/>
        </authorList>
    </citation>
    <scope>NUCLEOTIDE SEQUENCE [LARGE SCALE GENOMIC DNA]</scope>
    <source>
        <strain evidence="3 4">THG-MD21</strain>
    </source>
</reference>
<dbReference type="InterPro" id="IPR006103">
    <property type="entry name" value="Glyco_hydro_2_cat"/>
</dbReference>
<evidence type="ECO:0000313" key="4">
    <source>
        <dbReference type="Proteomes" id="UP000295543"/>
    </source>
</evidence>
<keyword evidence="1" id="KW-0732">Signal</keyword>
<dbReference type="InterPro" id="IPR017853">
    <property type="entry name" value="GH"/>
</dbReference>
<dbReference type="AlphaFoldDB" id="A0A4R5U9Z8"/>
<dbReference type="GO" id="GO:0005975">
    <property type="term" value="P:carbohydrate metabolic process"/>
    <property type="evidence" value="ECO:0007669"/>
    <property type="project" value="InterPro"/>
</dbReference>
<name>A0A4R5U9Z8_9GAMM</name>
<feature type="domain" description="Glycoside hydrolase family 2 catalytic" evidence="2">
    <location>
        <begin position="110"/>
        <end position="200"/>
    </location>
</feature>
<evidence type="ECO:0000256" key="1">
    <source>
        <dbReference type="SAM" id="SignalP"/>
    </source>
</evidence>
<evidence type="ECO:0000313" key="3">
    <source>
        <dbReference type="EMBL" id="TDK31538.1"/>
    </source>
</evidence>
<dbReference type="InterPro" id="IPR013783">
    <property type="entry name" value="Ig-like_fold"/>
</dbReference>
<dbReference type="Pfam" id="PF02836">
    <property type="entry name" value="Glyco_hydro_2_C"/>
    <property type="match status" value="1"/>
</dbReference>
<proteinExistence type="predicted"/>
<evidence type="ECO:0000259" key="2">
    <source>
        <dbReference type="Pfam" id="PF02836"/>
    </source>
</evidence>
<dbReference type="RefSeq" id="WP_133393566.1">
    <property type="nucleotide sequence ID" value="NZ_SMTG01000003.1"/>
</dbReference>
<dbReference type="OrthoDB" id="9758603at2"/>
<organism evidence="3 4">
    <name type="scientific">Luteimonas terrae</name>
    <dbReference type="NCBI Taxonomy" id="1530191"/>
    <lineage>
        <taxon>Bacteria</taxon>
        <taxon>Pseudomonadati</taxon>
        <taxon>Pseudomonadota</taxon>
        <taxon>Gammaproteobacteria</taxon>
        <taxon>Lysobacterales</taxon>
        <taxon>Lysobacteraceae</taxon>
        <taxon>Luteimonas</taxon>
    </lineage>
</organism>
<feature type="signal peptide" evidence="1">
    <location>
        <begin position="1"/>
        <end position="45"/>
    </location>
</feature>
<dbReference type="Gene3D" id="3.20.20.80">
    <property type="entry name" value="Glycosidases"/>
    <property type="match status" value="1"/>
</dbReference>
<dbReference type="SUPFAM" id="SSF51445">
    <property type="entry name" value="(Trans)glycosidases"/>
    <property type="match status" value="1"/>
</dbReference>
<sequence>MTTPTAAASIRAGKAPAVRFDAHARALRRAAAALLLCVASTTVCAQDGPAVVRIVEGASGYTLQVDGTPFRIRGAGLSGGDQAALAARGANSFRTWSTDPDPAKVRAMLDEAHGHGLRVAMGLAVGKERHGFDLGDADAIATQQARVLDQVRAHKDHPAVLMWVVGNELNLSATDPRIWDVVESITRAIHVEDPNRPVMTPLAGFDTTLAAQLRARAPSLDLIGIQMYGDIGTLPAKLAAARWSGPYVVTEWGPTGHWESPETRWKAPVEDHASRKAELLAARFAGIEADTRQALGSYVFLWGQKQERTPTWYGLFLSSGESTPGVDAMQKAWTGAWPANRAPTIGPLQVDGRVATDSIVLAPDAEQSARVEASDPDGDPLEYRWTVREESRATSIGGDPETLPPEITLRVANADGGTLHFSAPQRPGAYRLFVEVRDGKGHAAYANLPFHVGSPPAR</sequence>
<feature type="chain" id="PRO_5020733026" description="Glycoside hydrolase family 2 catalytic domain-containing protein" evidence="1">
    <location>
        <begin position="46"/>
        <end position="458"/>
    </location>
</feature>
<keyword evidence="4" id="KW-1185">Reference proteome</keyword>
<gene>
    <name evidence="3" type="ORF">E2F49_08815</name>
</gene>
<comment type="caution">
    <text evidence="3">The sequence shown here is derived from an EMBL/GenBank/DDBJ whole genome shotgun (WGS) entry which is preliminary data.</text>
</comment>
<dbReference type="Proteomes" id="UP000295543">
    <property type="component" value="Unassembled WGS sequence"/>
</dbReference>